<dbReference type="EMBL" id="CP049055">
    <property type="protein sequence ID" value="QII12717.1"/>
    <property type="molecule type" value="Genomic_DNA"/>
</dbReference>
<reference evidence="3" key="4">
    <citation type="submission" date="2017-10" db="EMBL/GenBank/DDBJ databases">
        <authorList>
            <person name="Banno H."/>
            <person name="Chua N.-H."/>
        </authorList>
    </citation>
    <scope>NUCLEOTIDE SEQUENCE [LARGE SCALE GENOMIC DNA]</scope>
    <source>
        <strain evidence="3">Kuenenia_mbr1_ru-nijmegen</strain>
    </source>
</reference>
<organism evidence="1">
    <name type="scientific">Kuenenia stuttgartiensis</name>
    <dbReference type="NCBI Taxonomy" id="174633"/>
    <lineage>
        <taxon>Bacteria</taxon>
        <taxon>Pseudomonadati</taxon>
        <taxon>Planctomycetota</taxon>
        <taxon>Candidatus Brocadiia</taxon>
        <taxon>Candidatus Brocadiales</taxon>
        <taxon>Candidatus Brocadiaceae</taxon>
        <taxon>Candidatus Kuenenia</taxon>
    </lineage>
</organism>
<dbReference type="KEGG" id="kst:KSMBR1_0453"/>
<name>Q1Q4F6_KUEST</name>
<keyword evidence="4" id="KW-1185">Reference proteome</keyword>
<reference evidence="4" key="3">
    <citation type="submission" date="2017-10" db="EMBL/GenBank/DDBJ databases">
        <authorList>
            <person name="Frank J."/>
        </authorList>
    </citation>
    <scope>NUCLEOTIDE SEQUENCE [LARGE SCALE GENOMIC DNA]</scope>
</reference>
<evidence type="ECO:0000313" key="3">
    <source>
        <dbReference type="EMBL" id="SOH02967.1"/>
    </source>
</evidence>
<dbReference type="Proteomes" id="UP000501926">
    <property type="component" value="Chromosome"/>
</dbReference>
<reference evidence="1" key="2">
    <citation type="submission" date="2006-01" db="EMBL/GenBank/DDBJ databases">
        <authorList>
            <person name="Genoscope"/>
        </authorList>
    </citation>
    <scope>NUCLEOTIDE SEQUENCE</scope>
</reference>
<reference evidence="1" key="1">
    <citation type="journal article" date="2006" name="Nature">
        <title>Deciphering the evolution and metabolism of an anammox bacterium from a community genome.</title>
        <authorList>
            <person name="Strous M."/>
            <person name="Pelletier E."/>
            <person name="Mangenot S."/>
            <person name="Rattei T."/>
            <person name="Lehner A."/>
            <person name="Taylor M.W."/>
            <person name="Horn M."/>
            <person name="Daims H."/>
            <person name="Bartol-Mavel D."/>
            <person name="Wincker P."/>
            <person name="Barbe V."/>
            <person name="Fonknechten N."/>
            <person name="Vallenet D."/>
            <person name="Segurens B."/>
            <person name="Schenowitz-Truong C."/>
            <person name="Medigue C."/>
            <person name="Collingro A."/>
            <person name="Snel B."/>
            <person name="Dutilh B.E."/>
            <person name="OpDenCamp H.J.M."/>
            <person name="vanDerDrift C."/>
            <person name="Cirpus I."/>
            <person name="vanDePas-Schoonen K.T."/>
            <person name="Harhangi H.R."/>
            <person name="vanNiftrik L."/>
            <person name="Schmid M."/>
            <person name="Keltjens J."/>
            <person name="vanDeVossenberg J."/>
            <person name="Kartal B."/>
            <person name="Meier H."/>
            <person name="Frishman D."/>
            <person name="Huynen M.A."/>
            <person name="Mewes H."/>
            <person name="Weissenbach J."/>
            <person name="Jetten M.S.M."/>
            <person name="Wagner M."/>
            <person name="LePaslier D."/>
        </authorList>
    </citation>
    <scope>NUCLEOTIDE SEQUENCE</scope>
</reference>
<protein>
    <submittedName>
        <fullName evidence="1">Uncharacterized protein</fullName>
    </submittedName>
</protein>
<dbReference type="AlphaFoldDB" id="Q1Q4F6"/>
<evidence type="ECO:0000313" key="5">
    <source>
        <dbReference type="Proteomes" id="UP000501926"/>
    </source>
</evidence>
<dbReference type="EMBL" id="CT573071">
    <property type="protein sequence ID" value="CAJ74897.1"/>
    <property type="molecule type" value="Genomic_DNA"/>
</dbReference>
<reference evidence="2 5" key="5">
    <citation type="submission" date="2020-02" db="EMBL/GenBank/DDBJ databases">
        <title>Newly sequenced genome of strain CSTR1 showed variability in Candidatus Kuenenia stuttgartiensis genomes.</title>
        <authorList>
            <person name="Ding C."/>
            <person name="Adrian L."/>
        </authorList>
    </citation>
    <scope>NUCLEOTIDE SEQUENCE [LARGE SCALE GENOMIC DNA]</scope>
    <source>
        <strain evidence="2 5">CSTR1</strain>
    </source>
</reference>
<sequence length="107" mass="12510">MLASNSFHMCITYCKRKYSFIIHIVKGVFRKISGIREIGLLICTSENKEQNVLIIMVCKFSSLNSGYYRNRRFEQLVYIDRFSLLIFTNNNQLSENPGLMKNIISCQ</sequence>
<dbReference type="Proteomes" id="UP000221734">
    <property type="component" value="Chromosome Kuenenia_stuttgartiensis_MBR1"/>
</dbReference>
<accession>Q1Q4F6</accession>
<gene>
    <name evidence="2" type="ORF">KsCSTR_33380</name>
    <name evidence="3" type="ORF">KSMBR1_0453</name>
    <name evidence="1" type="ORF">kuste4135</name>
</gene>
<evidence type="ECO:0000313" key="1">
    <source>
        <dbReference type="EMBL" id="CAJ74897.1"/>
    </source>
</evidence>
<evidence type="ECO:0000313" key="4">
    <source>
        <dbReference type="Proteomes" id="UP000221734"/>
    </source>
</evidence>
<evidence type="ECO:0000313" key="2">
    <source>
        <dbReference type="EMBL" id="QII12717.1"/>
    </source>
</evidence>
<proteinExistence type="predicted"/>
<dbReference type="EMBL" id="LT934425">
    <property type="protein sequence ID" value="SOH02967.1"/>
    <property type="molecule type" value="Genomic_DNA"/>
</dbReference>